<dbReference type="Pfam" id="PF13419">
    <property type="entry name" value="HAD_2"/>
    <property type="match status" value="1"/>
</dbReference>
<dbReference type="FunFam" id="3.40.50.1000:FF:000055">
    <property type="entry name" value="Haloacid dehalogenase-like hydrolase family protein"/>
    <property type="match status" value="1"/>
</dbReference>
<keyword evidence="4" id="KW-0460">Magnesium</keyword>
<keyword evidence="2" id="KW-0479">Metal-binding</keyword>
<dbReference type="PANTHER" id="PTHR18901">
    <property type="entry name" value="2-DEOXYGLUCOSE-6-PHOSPHATE PHOSPHATASE 2"/>
    <property type="match status" value="1"/>
</dbReference>
<dbReference type="SFLD" id="SFLDG01129">
    <property type="entry name" value="C1.5:_HAD__Beta-PGM__Phosphata"/>
    <property type="match status" value="1"/>
</dbReference>
<evidence type="ECO:0000256" key="2">
    <source>
        <dbReference type="ARBA" id="ARBA00022723"/>
    </source>
</evidence>
<dbReference type="InterPro" id="IPR036412">
    <property type="entry name" value="HAD-like_sf"/>
</dbReference>
<gene>
    <name evidence="5" type="ORF">IQ241_01035</name>
</gene>
<name>A0A8J7DA03_9CYAN</name>
<proteinExistence type="predicted"/>
<dbReference type="InterPro" id="IPR006439">
    <property type="entry name" value="HAD-SF_hydro_IA"/>
</dbReference>
<comment type="cofactor">
    <cofactor evidence="1">
        <name>Mg(2+)</name>
        <dbReference type="ChEBI" id="CHEBI:18420"/>
    </cofactor>
</comment>
<keyword evidence="6" id="KW-1185">Reference proteome</keyword>
<dbReference type="Gene3D" id="3.40.50.1000">
    <property type="entry name" value="HAD superfamily/HAD-like"/>
    <property type="match status" value="1"/>
</dbReference>
<dbReference type="InterPro" id="IPR041492">
    <property type="entry name" value="HAD_2"/>
</dbReference>
<dbReference type="NCBIfam" id="TIGR01509">
    <property type="entry name" value="HAD-SF-IA-v3"/>
    <property type="match status" value="1"/>
</dbReference>
<keyword evidence="3 5" id="KW-0378">Hydrolase</keyword>
<protein>
    <submittedName>
        <fullName evidence="5">HAD-IA family hydrolase</fullName>
    </submittedName>
</protein>
<dbReference type="PANTHER" id="PTHR18901:SF38">
    <property type="entry name" value="PSEUDOURIDINE-5'-PHOSPHATASE"/>
    <property type="match status" value="1"/>
</dbReference>
<reference evidence="5" key="1">
    <citation type="submission" date="2020-10" db="EMBL/GenBank/DDBJ databases">
        <authorList>
            <person name="Castelo-Branco R."/>
            <person name="Eusebio N."/>
            <person name="Adriana R."/>
            <person name="Vieira A."/>
            <person name="Brugerolle De Fraissinette N."/>
            <person name="Rezende De Castro R."/>
            <person name="Schneider M.P."/>
            <person name="Vasconcelos V."/>
            <person name="Leao P.N."/>
        </authorList>
    </citation>
    <scope>NUCLEOTIDE SEQUENCE</scope>
    <source>
        <strain evidence="5">LEGE 07310</strain>
    </source>
</reference>
<dbReference type="InterPro" id="IPR023214">
    <property type="entry name" value="HAD_sf"/>
</dbReference>
<dbReference type="GO" id="GO:0016791">
    <property type="term" value="F:phosphatase activity"/>
    <property type="evidence" value="ECO:0007669"/>
    <property type="project" value="TreeGrafter"/>
</dbReference>
<evidence type="ECO:0000256" key="3">
    <source>
        <dbReference type="ARBA" id="ARBA00022801"/>
    </source>
</evidence>
<dbReference type="SUPFAM" id="SSF56784">
    <property type="entry name" value="HAD-like"/>
    <property type="match status" value="1"/>
</dbReference>
<evidence type="ECO:0000313" key="5">
    <source>
        <dbReference type="EMBL" id="MBE9075892.1"/>
    </source>
</evidence>
<evidence type="ECO:0000313" key="6">
    <source>
        <dbReference type="Proteomes" id="UP000636505"/>
    </source>
</evidence>
<dbReference type="FunFam" id="1.10.150.240:FF:000001">
    <property type="entry name" value="Haloacid dehalogenase-like hydrolase domain"/>
    <property type="match status" value="1"/>
</dbReference>
<dbReference type="AlphaFoldDB" id="A0A8J7DA03"/>
<evidence type="ECO:0000256" key="4">
    <source>
        <dbReference type="ARBA" id="ARBA00022842"/>
    </source>
</evidence>
<dbReference type="EMBL" id="JADEXG010000002">
    <property type="protein sequence ID" value="MBE9075892.1"/>
    <property type="molecule type" value="Genomic_DNA"/>
</dbReference>
<dbReference type="SFLD" id="SFLDS00003">
    <property type="entry name" value="Haloacid_Dehalogenase"/>
    <property type="match status" value="1"/>
</dbReference>
<dbReference type="Gene3D" id="1.10.150.240">
    <property type="entry name" value="Putative phosphatase, domain 2"/>
    <property type="match status" value="1"/>
</dbReference>
<dbReference type="Proteomes" id="UP000636505">
    <property type="component" value="Unassembled WGS sequence"/>
</dbReference>
<comment type="caution">
    <text evidence="5">The sequence shown here is derived from an EMBL/GenBank/DDBJ whole genome shotgun (WGS) entry which is preliminary data.</text>
</comment>
<dbReference type="GO" id="GO:0046872">
    <property type="term" value="F:metal ion binding"/>
    <property type="evidence" value="ECO:0007669"/>
    <property type="project" value="UniProtKB-KW"/>
</dbReference>
<evidence type="ECO:0000256" key="1">
    <source>
        <dbReference type="ARBA" id="ARBA00001946"/>
    </source>
</evidence>
<dbReference type="RefSeq" id="WP_193904558.1">
    <property type="nucleotide sequence ID" value="NZ_JADEXG010000002.1"/>
</dbReference>
<sequence>MRQITHLIYDFDGLLLNTEPIYCQVNQTLAQRYGKDFTDQLHAQTMGRQALVCAEIVTTQLALPLTPEEYIAARDELIYDLFPTAEPMPGAIALTQHFHRQGIPQAIATSSARRSFGCKSARYQDWLALFDCIVVGDDPAVKQSKPEPDSFLVAASRLGAPPERCLVFEDAPAGIEAAKQAGMAVVAVPDKDMDWQSYQEADLILPMLSKFDPQPWGLPAFEVAN</sequence>
<dbReference type="InterPro" id="IPR023198">
    <property type="entry name" value="PGP-like_dom2"/>
</dbReference>
<organism evidence="5 6">
    <name type="scientific">Vasconcelosia minhoensis LEGE 07310</name>
    <dbReference type="NCBI Taxonomy" id="915328"/>
    <lineage>
        <taxon>Bacteria</taxon>
        <taxon>Bacillati</taxon>
        <taxon>Cyanobacteriota</taxon>
        <taxon>Cyanophyceae</taxon>
        <taxon>Nodosilineales</taxon>
        <taxon>Cymatolegaceae</taxon>
        <taxon>Vasconcelosia</taxon>
        <taxon>Vasconcelosia minhoensis</taxon>
    </lineage>
</organism>
<accession>A0A8J7DA03</accession>